<dbReference type="SUPFAM" id="SSF53850">
    <property type="entry name" value="Periplasmic binding protein-like II"/>
    <property type="match status" value="1"/>
</dbReference>
<reference evidence="3" key="1">
    <citation type="submission" date="2022-12" db="EMBL/GenBank/DDBJ databases">
        <authorList>
            <person name="Voronina O.L."/>
            <person name="Kunda M.S."/>
            <person name="Ryzhova N."/>
            <person name="Aksenova E.I."/>
        </authorList>
    </citation>
    <scope>NUCLEOTIDE SEQUENCE</scope>
    <source>
        <strain evidence="3">SCCH136:Ach223948</strain>
    </source>
</reference>
<dbReference type="InterPro" id="IPR042100">
    <property type="entry name" value="Bug_dom1"/>
</dbReference>
<dbReference type="Gene3D" id="3.40.190.10">
    <property type="entry name" value="Periplasmic binding protein-like II"/>
    <property type="match status" value="1"/>
</dbReference>
<proteinExistence type="inferred from homology"/>
<evidence type="ECO:0000313" key="4">
    <source>
        <dbReference type="Proteomes" id="UP001141992"/>
    </source>
</evidence>
<protein>
    <submittedName>
        <fullName evidence="3">Tripartite tricarboxylate transporter substrate binding protein BugD</fullName>
    </submittedName>
</protein>
<dbReference type="EMBL" id="JAPZVI010000041">
    <property type="protein sequence ID" value="MCZ8405471.1"/>
    <property type="molecule type" value="Genomic_DNA"/>
</dbReference>
<organism evidence="3 4">
    <name type="scientific">Alcaligenes xylosoxydans xylosoxydans</name>
    <name type="common">Achromobacter xylosoxidans</name>
    <dbReference type="NCBI Taxonomy" id="85698"/>
    <lineage>
        <taxon>Bacteria</taxon>
        <taxon>Pseudomonadati</taxon>
        <taxon>Pseudomonadota</taxon>
        <taxon>Betaproteobacteria</taxon>
        <taxon>Burkholderiales</taxon>
        <taxon>Alcaligenaceae</taxon>
        <taxon>Achromobacter</taxon>
    </lineage>
</organism>
<comment type="similarity">
    <text evidence="1">Belongs to the UPF0065 (bug) family.</text>
</comment>
<dbReference type="KEGG" id="axx:ERS451415_01039"/>
<dbReference type="PANTHER" id="PTHR42928:SF5">
    <property type="entry name" value="BLR1237 PROTEIN"/>
    <property type="match status" value="1"/>
</dbReference>
<dbReference type="AlphaFoldDB" id="A0A0D6G6J9"/>
<accession>A0A0D6G6J9</accession>
<evidence type="ECO:0000256" key="1">
    <source>
        <dbReference type="ARBA" id="ARBA00006987"/>
    </source>
</evidence>
<gene>
    <name evidence="3" type="ORF">O9570_28770</name>
</gene>
<feature type="chain" id="PRO_5009761321" evidence="2">
    <location>
        <begin position="26"/>
        <end position="325"/>
    </location>
</feature>
<dbReference type="GeneID" id="75274742"/>
<dbReference type="PANTHER" id="PTHR42928">
    <property type="entry name" value="TRICARBOXYLATE-BINDING PROTEIN"/>
    <property type="match status" value="1"/>
</dbReference>
<dbReference type="RefSeq" id="WP_006389021.1">
    <property type="nucleotide sequence ID" value="NZ_CABIYZ010000007.1"/>
</dbReference>
<dbReference type="PIRSF" id="PIRSF017082">
    <property type="entry name" value="YflP"/>
    <property type="match status" value="1"/>
</dbReference>
<evidence type="ECO:0000256" key="2">
    <source>
        <dbReference type="SAM" id="SignalP"/>
    </source>
</evidence>
<dbReference type="Proteomes" id="UP001141992">
    <property type="component" value="Unassembled WGS sequence"/>
</dbReference>
<name>A0A0D6G6J9_ALCXX</name>
<evidence type="ECO:0000313" key="3">
    <source>
        <dbReference type="EMBL" id="MCZ8405471.1"/>
    </source>
</evidence>
<dbReference type="InterPro" id="IPR005064">
    <property type="entry name" value="BUG"/>
</dbReference>
<feature type="signal peptide" evidence="2">
    <location>
        <begin position="1"/>
        <end position="25"/>
    </location>
</feature>
<dbReference type="eggNOG" id="COG3181">
    <property type="taxonomic scope" value="Bacteria"/>
</dbReference>
<dbReference type="CDD" id="cd13576">
    <property type="entry name" value="PBP2_BugD_Asp"/>
    <property type="match status" value="1"/>
</dbReference>
<comment type="caution">
    <text evidence="3">The sequence shown here is derived from an EMBL/GenBank/DDBJ whole genome shotgun (WGS) entry which is preliminary data.</text>
</comment>
<sequence length="325" mass="34594">MTLIPRTLSALLAASAMLAAGAAHAEYPERPINMVVPFAAGGPTDNVARSLAEAMRQSLGQTVVVENKGGAGGTIGTTQVARSQPDGYSVLLMHAGFSTAPSLYKNPGYDPYKSFEPIGLVVDVPMTIIARSDFPPNTIQELADYVKKNKDKVSLANAGIGAASHLCGTMLVEALGVQLLTIPYKGTAPAMNDLLGKQVDLLCDQTTNTTQQIDGGKVKAYAVTSLQRVPTLPKLPTMDESGFKGFEVGIWHGMWVPKGTPKPVVDKLVKSLQAGLADPKFQERMKQLGATVLTKEANPQALEAKVKQQVPQWAELFKKAGVEQQ</sequence>
<dbReference type="Pfam" id="PF03401">
    <property type="entry name" value="TctC"/>
    <property type="match status" value="1"/>
</dbReference>
<keyword evidence="2" id="KW-0732">Signal</keyword>
<dbReference type="Gene3D" id="3.40.190.150">
    <property type="entry name" value="Bordetella uptake gene, domain 1"/>
    <property type="match status" value="1"/>
</dbReference>
<accession>A0A0M7CJQ3</accession>